<comment type="caution">
    <text evidence="4">The sequence shown here is derived from an EMBL/GenBank/DDBJ whole genome shotgun (WGS) entry which is preliminary data.</text>
</comment>
<dbReference type="InterPro" id="IPR001478">
    <property type="entry name" value="PDZ"/>
</dbReference>
<dbReference type="InterPro" id="IPR042201">
    <property type="entry name" value="FH2_Formin_sf"/>
</dbReference>
<dbReference type="Gene3D" id="1.20.58.2220">
    <property type="entry name" value="Formin, FH2 domain"/>
    <property type="match status" value="1"/>
</dbReference>
<feature type="region of interest" description="Disordered" evidence="1">
    <location>
        <begin position="348"/>
        <end position="370"/>
    </location>
</feature>
<feature type="region of interest" description="Disordered" evidence="1">
    <location>
        <begin position="603"/>
        <end position="652"/>
    </location>
</feature>
<dbReference type="InterPro" id="IPR051425">
    <property type="entry name" value="Formin_Homology"/>
</dbReference>
<feature type="compositionally biased region" description="Low complexity" evidence="1">
    <location>
        <begin position="348"/>
        <end position="362"/>
    </location>
</feature>
<feature type="compositionally biased region" description="Basic and acidic residues" evidence="1">
    <location>
        <begin position="755"/>
        <end position="767"/>
    </location>
</feature>
<dbReference type="InterPro" id="IPR015425">
    <property type="entry name" value="FH2_Formin"/>
</dbReference>
<evidence type="ECO:0000259" key="2">
    <source>
        <dbReference type="PROSITE" id="PS50106"/>
    </source>
</evidence>
<protein>
    <recommendedName>
        <fullName evidence="6">Delphilin</fullName>
    </recommendedName>
</protein>
<dbReference type="SMART" id="SM00228">
    <property type="entry name" value="PDZ"/>
    <property type="match status" value="1"/>
</dbReference>
<feature type="compositionally biased region" description="Basic and acidic residues" evidence="1">
    <location>
        <begin position="1"/>
        <end position="14"/>
    </location>
</feature>
<feature type="domain" description="FH2" evidence="3">
    <location>
        <begin position="829"/>
        <end position="1207"/>
    </location>
</feature>
<feature type="region of interest" description="Disordered" evidence="1">
    <location>
        <begin position="704"/>
        <end position="767"/>
    </location>
</feature>
<dbReference type="STRING" id="400727.A0A2T7Q0U5"/>
<dbReference type="PANTHER" id="PTHR45725:SF3">
    <property type="entry name" value="DELPHILIN"/>
    <property type="match status" value="1"/>
</dbReference>
<dbReference type="Pfam" id="PF02181">
    <property type="entry name" value="FH2"/>
    <property type="match status" value="1"/>
</dbReference>
<feature type="domain" description="PDZ" evidence="2">
    <location>
        <begin position="261"/>
        <end position="338"/>
    </location>
</feature>
<feature type="compositionally biased region" description="Pro residues" evidence="1">
    <location>
        <begin position="810"/>
        <end position="825"/>
    </location>
</feature>
<organism evidence="4 5">
    <name type="scientific">Pomacea canaliculata</name>
    <name type="common">Golden apple snail</name>
    <dbReference type="NCBI Taxonomy" id="400727"/>
    <lineage>
        <taxon>Eukaryota</taxon>
        <taxon>Metazoa</taxon>
        <taxon>Spiralia</taxon>
        <taxon>Lophotrochozoa</taxon>
        <taxon>Mollusca</taxon>
        <taxon>Gastropoda</taxon>
        <taxon>Caenogastropoda</taxon>
        <taxon>Architaenioglossa</taxon>
        <taxon>Ampullarioidea</taxon>
        <taxon>Ampullariidae</taxon>
        <taxon>Pomacea</taxon>
    </lineage>
</organism>
<feature type="region of interest" description="Disordered" evidence="1">
    <location>
        <begin position="1"/>
        <end position="22"/>
    </location>
</feature>
<accession>A0A2T7Q0U5</accession>
<dbReference type="SUPFAM" id="SSF50156">
    <property type="entry name" value="PDZ domain-like"/>
    <property type="match status" value="2"/>
</dbReference>
<dbReference type="OrthoDB" id="410721at2759"/>
<dbReference type="PROSITE" id="PS51444">
    <property type="entry name" value="FH2"/>
    <property type="match status" value="1"/>
</dbReference>
<feature type="region of interest" description="Disordered" evidence="1">
    <location>
        <begin position="780"/>
        <end position="832"/>
    </location>
</feature>
<dbReference type="SMART" id="SM00498">
    <property type="entry name" value="FH2"/>
    <property type="match status" value="1"/>
</dbReference>
<evidence type="ECO:0000313" key="5">
    <source>
        <dbReference type="Proteomes" id="UP000245119"/>
    </source>
</evidence>
<reference evidence="4 5" key="1">
    <citation type="submission" date="2018-04" db="EMBL/GenBank/DDBJ databases">
        <title>The genome of golden apple snail Pomacea canaliculata provides insight into stress tolerance and invasive adaptation.</title>
        <authorList>
            <person name="Liu C."/>
            <person name="Liu B."/>
            <person name="Ren Y."/>
            <person name="Zhang Y."/>
            <person name="Wang H."/>
            <person name="Li S."/>
            <person name="Jiang F."/>
            <person name="Yin L."/>
            <person name="Zhang G."/>
            <person name="Qian W."/>
            <person name="Fan W."/>
        </authorList>
    </citation>
    <scope>NUCLEOTIDE SEQUENCE [LARGE SCALE GENOMIC DNA]</scope>
    <source>
        <strain evidence="4">SZHN2017</strain>
        <tissue evidence="4">Muscle</tissue>
    </source>
</reference>
<keyword evidence="5" id="KW-1185">Reference proteome</keyword>
<sequence length="1207" mass="136207">MRERDSKTDDKKETISNQSRTQPPSLEVVSCLARLILEPVPLSGYGFSVLNERPVVVGSVDFGGPAYQAGLRVAFFLLFSASGQPLLVNGTKPEGVETVGTILSQRSGRLSMLTIPAGRLGNLVLVDKRLNQLPPSDLRVHRARDLYEKLASVLGDDYDRKMAVVAVLKQYAEDRDIDILCRSLAAILQTPHQRTIIRYIRCVHAGIYLLCFCVRLFVSITETWPNCTLTQKRTQSHFLEELLNLPGQERPLSRLSLCYRVVQVLRENESFGFVVKGCNPAFIESVDEFGPADRAGLCPGDFIVKLNGLDVRRCDHDRLVQLLQDSGYSPTLQVLRCRDDQQAVLSPSSSLSSLSSSSSESSHGSDFLPDEDVHVDSDGTTFSERAQYLLTARERNQLKKALQSYELNRDVISLHASLEPVLDTPSKCILWKFILVCLQSHHRDYILHRVDLPREVVTEYLGKRIISGGGGGSSRHLDQTSFQRHVDFLLTSTERVQFKKALQAYHEKQDIKRLAEVMNLLLDTPSKRILWRYVIPRLSPAHQGVVRKTLDIPDSHSVSGLPLAAMDSYIGSFDDDSQPVDKAKNVEEDILYGVDAKNADRDDDIFSSRSQSIQKHKFGDESRSVRHKASPSPAGKEVFITHSDDDEDNDSDEMDYLKSRRYVTIIPVGYPGFSLDRRPFYSREMDQEEFFSFRKGMEMTVADADSGTRVLRSTPGVKRSPTVSPPSVMRGKDASSSESEEADQSVTRQQTRTKRSTETYGHGERKVLKELEDVMASEISDLDSPSQHQHHRHQQPVASEDTEVDSTRPPVVPPPPPPPPPPPGGPLTSGQVAGQHMNIKRINWEKLDNSHVENTVWEQMCDQDLSEVIRYLELESQFSTKPSRTRDLGKKKEICIMSSKKAYNISILLGHLKMTVAEIKRAIFLMDEDTLTPELLRQLIAYSPSKQEKSEYDAFKGDVEDLSKPDQFAYEMSQVYAYERRLMALLFKACFREKIDEMKESLRSIRVASNELRHSKRLARILELILAMGNHLNKGNNRVGEAAGFRITFLTQLDITKTADSKSTFLHVLTDTIYKKFPELLAVREDLGAVAVAAKVSNLSLNEDMQELKKGLQDVSTTLEEIGSHCQTTSSIDHFPEVIGRFIAHASDEIQSIFRQQATAMHDFSTMVSFFGEDPRLVTTSDVFSIFHDFIEKFEKAHRHNVIYRRR</sequence>
<evidence type="ECO:0000313" key="4">
    <source>
        <dbReference type="EMBL" id="PVD39296.1"/>
    </source>
</evidence>
<evidence type="ECO:0008006" key="6">
    <source>
        <dbReference type="Google" id="ProtNLM"/>
    </source>
</evidence>
<proteinExistence type="predicted"/>
<evidence type="ECO:0000259" key="3">
    <source>
        <dbReference type="PROSITE" id="PS51444"/>
    </source>
</evidence>
<dbReference type="Gene3D" id="2.30.42.10">
    <property type="match status" value="1"/>
</dbReference>
<gene>
    <name evidence="4" type="ORF">C0Q70_01925</name>
</gene>
<dbReference type="EMBL" id="PZQS01000001">
    <property type="protein sequence ID" value="PVD39296.1"/>
    <property type="molecule type" value="Genomic_DNA"/>
</dbReference>
<dbReference type="InterPro" id="IPR036034">
    <property type="entry name" value="PDZ_sf"/>
</dbReference>
<dbReference type="PANTHER" id="PTHR45725">
    <property type="entry name" value="FORMIN HOMOLOGY 2 FAMILY MEMBER"/>
    <property type="match status" value="1"/>
</dbReference>
<dbReference type="Pfam" id="PF00595">
    <property type="entry name" value="PDZ"/>
    <property type="match status" value="1"/>
</dbReference>
<name>A0A2T7Q0U5_POMCA</name>
<dbReference type="PROSITE" id="PS50106">
    <property type="entry name" value="PDZ"/>
    <property type="match status" value="1"/>
</dbReference>
<dbReference type="SUPFAM" id="SSF101447">
    <property type="entry name" value="Formin homology 2 domain (FH2 domain)"/>
    <property type="match status" value="1"/>
</dbReference>
<dbReference type="AlphaFoldDB" id="A0A2T7Q0U5"/>
<dbReference type="Gene3D" id="1.20.1160.20">
    <property type="match status" value="3"/>
</dbReference>
<dbReference type="Proteomes" id="UP000245119">
    <property type="component" value="Linkage Group LG1"/>
</dbReference>
<evidence type="ECO:0000256" key="1">
    <source>
        <dbReference type="SAM" id="MobiDB-lite"/>
    </source>
</evidence>